<evidence type="ECO:0000313" key="5">
    <source>
        <dbReference type="WBParaSite" id="Pan_g15191.t1"/>
    </source>
</evidence>
<reference evidence="4" key="1">
    <citation type="journal article" date="2013" name="Genetics">
        <title>The draft genome and transcriptome of Panagrellus redivivus are shaped by the harsh demands of a free-living lifestyle.</title>
        <authorList>
            <person name="Srinivasan J."/>
            <person name="Dillman A.R."/>
            <person name="Macchietto M.G."/>
            <person name="Heikkinen L."/>
            <person name="Lakso M."/>
            <person name="Fracchia K.M."/>
            <person name="Antoshechkin I."/>
            <person name="Mortazavi A."/>
            <person name="Wong G."/>
            <person name="Sternberg P.W."/>
        </authorList>
    </citation>
    <scope>NUCLEOTIDE SEQUENCE [LARGE SCALE GENOMIC DNA]</scope>
    <source>
        <strain evidence="4">MT8872</strain>
    </source>
</reference>
<feature type="chain" id="PRO_5028865856" evidence="2">
    <location>
        <begin position="45"/>
        <end position="218"/>
    </location>
</feature>
<dbReference type="WBParaSite" id="Pan_g15191.t1">
    <property type="protein sequence ID" value="Pan_g15191.t1"/>
    <property type="gene ID" value="Pan_g15191"/>
</dbReference>
<keyword evidence="4" id="KW-1185">Reference proteome</keyword>
<accession>A0A7E4V161</accession>
<dbReference type="Pfam" id="PF14949">
    <property type="entry name" value="ARF7EP_C"/>
    <property type="match status" value="1"/>
</dbReference>
<dbReference type="AlphaFoldDB" id="A0A7E4V161"/>
<evidence type="ECO:0000259" key="3">
    <source>
        <dbReference type="Pfam" id="PF14949"/>
    </source>
</evidence>
<feature type="compositionally biased region" description="Polar residues" evidence="1">
    <location>
        <begin position="99"/>
        <end position="110"/>
    </location>
</feature>
<feature type="domain" description="ARF7 effector protein C-terminal" evidence="3">
    <location>
        <begin position="92"/>
        <end position="183"/>
    </location>
</feature>
<sequence length="218" mass="23679">MHDLQYGDAFGAGRGSIWRPIHANYLVVALLLVVSMSSSHLGSSSNQLKGKCARKSTSAKPPPRTPTPTSEPELDYDNEKDPEVAAAIKAARVLEALQFSNPGRQNSDVPSPSKRSRRSAFEKAKQKTATLNEGASTSKAPVAQICDCIRPECKGCFPKCKKCSSRKCGRYCQVNRTWTVVECVIPGSTSKPLKNEAAMTYAETDEEESESSTCSEED</sequence>
<organism evidence="4 5">
    <name type="scientific">Panagrellus redivivus</name>
    <name type="common">Microworm</name>
    <dbReference type="NCBI Taxonomy" id="6233"/>
    <lineage>
        <taxon>Eukaryota</taxon>
        <taxon>Metazoa</taxon>
        <taxon>Ecdysozoa</taxon>
        <taxon>Nematoda</taxon>
        <taxon>Chromadorea</taxon>
        <taxon>Rhabditida</taxon>
        <taxon>Tylenchina</taxon>
        <taxon>Panagrolaimomorpha</taxon>
        <taxon>Panagrolaimoidea</taxon>
        <taxon>Panagrolaimidae</taxon>
        <taxon>Panagrellus</taxon>
    </lineage>
</organism>
<evidence type="ECO:0000256" key="1">
    <source>
        <dbReference type="SAM" id="MobiDB-lite"/>
    </source>
</evidence>
<name>A0A7E4V161_PANRE</name>
<reference evidence="5" key="2">
    <citation type="submission" date="2020-10" db="UniProtKB">
        <authorList>
            <consortium name="WormBaseParasite"/>
        </authorList>
    </citation>
    <scope>IDENTIFICATION</scope>
</reference>
<dbReference type="InterPro" id="IPR029264">
    <property type="entry name" value="ARF7EP_C"/>
</dbReference>
<dbReference type="PANTHER" id="PTHR46536:SF3">
    <property type="entry name" value="ARF7 EFFECTOR PROTEIN C-TERMINAL DOMAIN-CONTAINING PROTEIN"/>
    <property type="match status" value="1"/>
</dbReference>
<feature type="region of interest" description="Disordered" evidence="1">
    <location>
        <begin position="99"/>
        <end position="136"/>
    </location>
</feature>
<proteinExistence type="predicted"/>
<dbReference type="Proteomes" id="UP000492821">
    <property type="component" value="Unassembled WGS sequence"/>
</dbReference>
<evidence type="ECO:0000256" key="2">
    <source>
        <dbReference type="SAM" id="SignalP"/>
    </source>
</evidence>
<feature type="signal peptide" evidence="2">
    <location>
        <begin position="1"/>
        <end position="44"/>
    </location>
</feature>
<feature type="region of interest" description="Disordered" evidence="1">
    <location>
        <begin position="189"/>
        <end position="218"/>
    </location>
</feature>
<protein>
    <submittedName>
        <fullName evidence="5">ARF7EP_C domain-containing protein</fullName>
    </submittedName>
</protein>
<feature type="compositionally biased region" description="Polar residues" evidence="1">
    <location>
        <begin position="127"/>
        <end position="136"/>
    </location>
</feature>
<evidence type="ECO:0000313" key="4">
    <source>
        <dbReference type="Proteomes" id="UP000492821"/>
    </source>
</evidence>
<keyword evidence="2" id="KW-0732">Signal</keyword>
<dbReference type="PANTHER" id="PTHR46536">
    <property type="entry name" value="ARL14 EFFECTOR PROTEIN"/>
    <property type="match status" value="1"/>
</dbReference>
<feature type="region of interest" description="Disordered" evidence="1">
    <location>
        <begin position="42"/>
        <end position="77"/>
    </location>
</feature>
<feature type="compositionally biased region" description="Acidic residues" evidence="1">
    <location>
        <begin position="203"/>
        <end position="218"/>
    </location>
</feature>